<gene>
    <name evidence="1" type="primary">WDR53</name>
    <name evidence="1" type="ORF">HK103_005734</name>
</gene>
<dbReference type="PANTHER" id="PTHR44666:SF1">
    <property type="entry name" value="WD REPEAT-CONTAINING PROTEIN 53"/>
    <property type="match status" value="1"/>
</dbReference>
<comment type="caution">
    <text evidence="1">The sequence shown here is derived from an EMBL/GenBank/DDBJ whole genome shotgun (WGS) entry which is preliminary data.</text>
</comment>
<organism evidence="1 2">
    <name type="scientific">Boothiomyces macroporosus</name>
    <dbReference type="NCBI Taxonomy" id="261099"/>
    <lineage>
        <taxon>Eukaryota</taxon>
        <taxon>Fungi</taxon>
        <taxon>Fungi incertae sedis</taxon>
        <taxon>Chytridiomycota</taxon>
        <taxon>Chytridiomycota incertae sedis</taxon>
        <taxon>Chytridiomycetes</taxon>
        <taxon>Rhizophydiales</taxon>
        <taxon>Terramycetaceae</taxon>
        <taxon>Boothiomyces</taxon>
    </lineage>
</organism>
<sequence>MLVGHTGAINYLDNDDHQLISCGNDCAMLWDMNTLQVTKRIDRVMNQAKLNGSNLYFASDNELFLCDVRTDAIQSIYTATEDVNEFDVHYNSKFVGFVDDDGKVTVLDNRTYKPFKNFKNGHSNIASCFKFRPTSPWQCITGGFDCFIKSWDFSRAALQSEYSAISIASDTFNPPFIYSIAFDRTGNKLAAGLGDGKLCIFTEFGRGKPKLPGNLEILEKHSWSISGLAFDNDILYSIGIDKKLIKWDREPIITALDFKLNCITISSAKIFVAGTADSKSQFNIHIIDK</sequence>
<dbReference type="Gene3D" id="2.130.10.10">
    <property type="entry name" value="YVTN repeat-like/Quinoprotein amine dehydrogenase"/>
    <property type="match status" value="2"/>
</dbReference>
<proteinExistence type="predicted"/>
<dbReference type="InterPro" id="IPR001680">
    <property type="entry name" value="WD40_rpt"/>
</dbReference>
<accession>A0AAD5Y762</accession>
<dbReference type="SUPFAM" id="SSF50978">
    <property type="entry name" value="WD40 repeat-like"/>
    <property type="match status" value="1"/>
</dbReference>
<reference evidence="1" key="1">
    <citation type="submission" date="2020-05" db="EMBL/GenBank/DDBJ databases">
        <title>Phylogenomic resolution of chytrid fungi.</title>
        <authorList>
            <person name="Stajich J.E."/>
            <person name="Amses K."/>
            <person name="Simmons R."/>
            <person name="Seto K."/>
            <person name="Myers J."/>
            <person name="Bonds A."/>
            <person name="Quandt C.A."/>
            <person name="Barry K."/>
            <person name="Liu P."/>
            <person name="Grigoriev I."/>
            <person name="Longcore J.E."/>
            <person name="James T.Y."/>
        </authorList>
    </citation>
    <scope>NUCLEOTIDE SEQUENCE</scope>
    <source>
        <strain evidence="1">PLAUS21</strain>
    </source>
</reference>
<dbReference type="Proteomes" id="UP001210925">
    <property type="component" value="Unassembled WGS sequence"/>
</dbReference>
<protein>
    <submittedName>
        <fullName evidence="1">WD repeat-containing protein 53</fullName>
    </submittedName>
</protein>
<dbReference type="Pfam" id="PF00400">
    <property type="entry name" value="WD40"/>
    <property type="match status" value="3"/>
</dbReference>
<evidence type="ECO:0000313" key="2">
    <source>
        <dbReference type="Proteomes" id="UP001210925"/>
    </source>
</evidence>
<dbReference type="AlphaFoldDB" id="A0AAD5Y762"/>
<evidence type="ECO:0000313" key="1">
    <source>
        <dbReference type="EMBL" id="KAJ3256051.1"/>
    </source>
</evidence>
<dbReference type="SMART" id="SM00320">
    <property type="entry name" value="WD40"/>
    <property type="match status" value="4"/>
</dbReference>
<dbReference type="InterPro" id="IPR036322">
    <property type="entry name" value="WD40_repeat_dom_sf"/>
</dbReference>
<dbReference type="PANTHER" id="PTHR44666">
    <property type="entry name" value="WD REPEAT-CONTAINING PROTEIN 53"/>
    <property type="match status" value="1"/>
</dbReference>
<dbReference type="InterPro" id="IPR042453">
    <property type="entry name" value="WDR53"/>
</dbReference>
<dbReference type="InterPro" id="IPR015943">
    <property type="entry name" value="WD40/YVTN_repeat-like_dom_sf"/>
</dbReference>
<keyword evidence="2" id="KW-1185">Reference proteome</keyword>
<name>A0AAD5Y762_9FUNG</name>
<dbReference type="EMBL" id="JADGKB010000056">
    <property type="protein sequence ID" value="KAJ3256051.1"/>
    <property type="molecule type" value="Genomic_DNA"/>
</dbReference>